<dbReference type="InterPro" id="IPR000597">
    <property type="entry name" value="Ribosomal_uL3"/>
</dbReference>
<evidence type="ECO:0000313" key="9">
    <source>
        <dbReference type="Proteomes" id="UP000178264"/>
    </source>
</evidence>
<dbReference type="AlphaFoldDB" id="A0A1F7VDY2"/>
<dbReference type="InterPro" id="IPR019927">
    <property type="entry name" value="Ribosomal_uL3_bac/org-type"/>
</dbReference>
<dbReference type="GO" id="GO:0003735">
    <property type="term" value="F:structural constituent of ribosome"/>
    <property type="evidence" value="ECO:0007669"/>
    <property type="project" value="UniProtKB-UniRule"/>
</dbReference>
<keyword evidence="3" id="KW-0694">RNA-binding</keyword>
<protein>
    <recommendedName>
        <fullName evidence="6">50S ribosomal protein L3</fullName>
    </recommendedName>
</protein>
<evidence type="ECO:0000256" key="3">
    <source>
        <dbReference type="ARBA" id="ARBA00022884"/>
    </source>
</evidence>
<gene>
    <name evidence="8" type="ORF">A3I42_02720</name>
</gene>
<dbReference type="InterPro" id="IPR009000">
    <property type="entry name" value="Transl_B-barrel_sf"/>
</dbReference>
<dbReference type="Proteomes" id="UP000178264">
    <property type="component" value="Unassembled WGS sequence"/>
</dbReference>
<keyword evidence="2" id="KW-0699">rRNA-binding</keyword>
<dbReference type="Pfam" id="PF00297">
    <property type="entry name" value="Ribosomal_L3"/>
    <property type="match status" value="1"/>
</dbReference>
<name>A0A1F7VDY2_9BACT</name>
<dbReference type="SUPFAM" id="SSF50447">
    <property type="entry name" value="Translation proteins"/>
    <property type="match status" value="1"/>
</dbReference>
<dbReference type="EMBL" id="MGER01000036">
    <property type="protein sequence ID" value="OGL88348.1"/>
    <property type="molecule type" value="Genomic_DNA"/>
</dbReference>
<reference evidence="8 9" key="1">
    <citation type="journal article" date="2016" name="Nat. Commun.">
        <title>Thousands of microbial genomes shed light on interconnected biogeochemical processes in an aquifer system.</title>
        <authorList>
            <person name="Anantharaman K."/>
            <person name="Brown C.T."/>
            <person name="Hug L.A."/>
            <person name="Sharon I."/>
            <person name="Castelle C.J."/>
            <person name="Probst A.J."/>
            <person name="Thomas B.C."/>
            <person name="Singh A."/>
            <person name="Wilkins M.J."/>
            <person name="Karaoz U."/>
            <person name="Brodie E.L."/>
            <person name="Williams K.H."/>
            <person name="Hubbard S.S."/>
            <person name="Banfield J.F."/>
        </authorList>
    </citation>
    <scope>NUCLEOTIDE SEQUENCE [LARGE SCALE GENOMIC DNA]</scope>
</reference>
<evidence type="ECO:0000256" key="4">
    <source>
        <dbReference type="ARBA" id="ARBA00022980"/>
    </source>
</evidence>
<proteinExistence type="inferred from homology"/>
<dbReference type="PANTHER" id="PTHR11229">
    <property type="entry name" value="50S RIBOSOMAL PROTEIN L3"/>
    <property type="match status" value="1"/>
</dbReference>
<dbReference type="GO" id="GO:0006412">
    <property type="term" value="P:translation"/>
    <property type="evidence" value="ECO:0007669"/>
    <property type="project" value="UniProtKB-UniRule"/>
</dbReference>
<evidence type="ECO:0000256" key="6">
    <source>
        <dbReference type="NCBIfam" id="TIGR03625"/>
    </source>
</evidence>
<comment type="similarity">
    <text evidence="1">Belongs to the universal ribosomal protein uL3 family.</text>
</comment>
<accession>A0A1F7VDY2</accession>
<dbReference type="GO" id="GO:0022625">
    <property type="term" value="C:cytosolic large ribosomal subunit"/>
    <property type="evidence" value="ECO:0007669"/>
    <property type="project" value="TreeGrafter"/>
</dbReference>
<dbReference type="PANTHER" id="PTHR11229:SF16">
    <property type="entry name" value="LARGE RIBOSOMAL SUBUNIT PROTEIN UL3C"/>
    <property type="match status" value="1"/>
</dbReference>
<organism evidence="8 9">
    <name type="scientific">Candidatus Uhrbacteria bacterium RIFCSPLOWO2_02_FULL_49_11</name>
    <dbReference type="NCBI Taxonomy" id="1802409"/>
    <lineage>
        <taxon>Bacteria</taxon>
        <taxon>Candidatus Uhriibacteriota</taxon>
    </lineage>
</organism>
<dbReference type="GO" id="GO:0019843">
    <property type="term" value="F:rRNA binding"/>
    <property type="evidence" value="ECO:0007669"/>
    <property type="project" value="UniProtKB-KW"/>
</dbReference>
<sequence>MKVILGRKLNMTRFFEEDGTAVPVTAVNVSGCAVTQVRNRNADTVEVQLGYGKIRHLTKPLRGHLKDLPHFQYLRSFQCTAEEAKDISRGKEIPMSIFQPGDTVSVVGTSKGKGFAGVVKRHHFHGHPSTHGHKDSGRAPGSIGAGGVQRVFKGTRMAGRMGGERVSVKKLKVVKIEPEQGLMYVKGALPGARNGLVIIQG</sequence>
<evidence type="ECO:0000256" key="1">
    <source>
        <dbReference type="ARBA" id="ARBA00006540"/>
    </source>
</evidence>
<dbReference type="FunFam" id="2.40.30.10:FF:000004">
    <property type="entry name" value="50S ribosomal protein L3"/>
    <property type="match status" value="1"/>
</dbReference>
<keyword evidence="5" id="KW-0687">Ribonucleoprotein</keyword>
<keyword evidence="4 8" id="KW-0689">Ribosomal protein</keyword>
<evidence type="ECO:0000256" key="5">
    <source>
        <dbReference type="ARBA" id="ARBA00023274"/>
    </source>
</evidence>
<dbReference type="NCBIfam" id="TIGR03625">
    <property type="entry name" value="L3_bact"/>
    <property type="match status" value="1"/>
</dbReference>
<comment type="caution">
    <text evidence="8">The sequence shown here is derived from an EMBL/GenBank/DDBJ whole genome shotgun (WGS) entry which is preliminary data.</text>
</comment>
<evidence type="ECO:0000256" key="2">
    <source>
        <dbReference type="ARBA" id="ARBA00022730"/>
    </source>
</evidence>
<dbReference type="Gene3D" id="2.40.30.10">
    <property type="entry name" value="Translation factors"/>
    <property type="match status" value="2"/>
</dbReference>
<feature type="region of interest" description="Disordered" evidence="7">
    <location>
        <begin position="126"/>
        <end position="146"/>
    </location>
</feature>
<evidence type="ECO:0000256" key="7">
    <source>
        <dbReference type="SAM" id="MobiDB-lite"/>
    </source>
</evidence>
<evidence type="ECO:0000313" key="8">
    <source>
        <dbReference type="EMBL" id="OGL88348.1"/>
    </source>
</evidence>